<evidence type="ECO:0000256" key="6">
    <source>
        <dbReference type="ARBA" id="ARBA00022695"/>
    </source>
</evidence>
<keyword evidence="17" id="KW-1185">Reference proteome</keyword>
<dbReference type="PIRSF" id="PIRSF004491">
    <property type="entry name" value="FAD_Synth"/>
    <property type="match status" value="1"/>
</dbReference>
<dbReference type="SUPFAM" id="SSF52374">
    <property type="entry name" value="Nucleotidylyl transferase"/>
    <property type="match status" value="1"/>
</dbReference>
<comment type="pathway">
    <text evidence="1 14">Cofactor biosynthesis; FAD biosynthesis; FAD from FMN: step 1/1.</text>
</comment>
<keyword evidence="3 14" id="KW-0285">Flavoprotein</keyword>
<dbReference type="CDD" id="cd02064">
    <property type="entry name" value="FAD_synthetase_N"/>
    <property type="match status" value="1"/>
</dbReference>
<dbReference type="GO" id="GO:0005524">
    <property type="term" value="F:ATP binding"/>
    <property type="evidence" value="ECO:0007669"/>
    <property type="project" value="UniProtKB-UniRule"/>
</dbReference>
<dbReference type="GO" id="GO:0009231">
    <property type="term" value="P:riboflavin biosynthetic process"/>
    <property type="evidence" value="ECO:0007669"/>
    <property type="project" value="InterPro"/>
</dbReference>
<dbReference type="EC" id="2.7.7.2" evidence="14"/>
<dbReference type="NCBIfam" id="NF004162">
    <property type="entry name" value="PRK05627.1-5"/>
    <property type="match status" value="1"/>
</dbReference>
<dbReference type="NCBIfam" id="TIGR00083">
    <property type="entry name" value="ribF"/>
    <property type="match status" value="1"/>
</dbReference>
<dbReference type="PANTHER" id="PTHR22749">
    <property type="entry name" value="RIBOFLAVIN KINASE/FMN ADENYLYLTRANSFERASE"/>
    <property type="match status" value="1"/>
</dbReference>
<keyword evidence="4 14" id="KW-0288">FMN</keyword>
<evidence type="ECO:0000313" key="17">
    <source>
        <dbReference type="Proteomes" id="UP000682111"/>
    </source>
</evidence>
<comment type="pathway">
    <text evidence="2 14">Cofactor biosynthesis; FMN biosynthesis; FMN from riboflavin (ATP route): step 1/1.</text>
</comment>
<evidence type="ECO:0000256" key="1">
    <source>
        <dbReference type="ARBA" id="ARBA00004726"/>
    </source>
</evidence>
<keyword evidence="10 14" id="KW-0067">ATP-binding</keyword>
<evidence type="ECO:0000259" key="15">
    <source>
        <dbReference type="SMART" id="SM00904"/>
    </source>
</evidence>
<dbReference type="SMART" id="SM00904">
    <property type="entry name" value="Flavokinase"/>
    <property type="match status" value="1"/>
</dbReference>
<dbReference type="Proteomes" id="UP000682111">
    <property type="component" value="Unassembled WGS sequence"/>
</dbReference>
<evidence type="ECO:0000256" key="11">
    <source>
        <dbReference type="ARBA" id="ARBA00023268"/>
    </source>
</evidence>
<comment type="similarity">
    <text evidence="14">Belongs to the ribF family.</text>
</comment>
<evidence type="ECO:0000256" key="3">
    <source>
        <dbReference type="ARBA" id="ARBA00022630"/>
    </source>
</evidence>
<reference evidence="16" key="1">
    <citation type="submission" date="2021-03" db="EMBL/GenBank/DDBJ databases">
        <title>Antimicrobial resistance genes in bacteria isolated from Japanese honey, and their potential for conferring macrolide and lincosamide resistance in the American foulbrood pathogen Paenibacillus larvae.</title>
        <authorList>
            <person name="Okamoto M."/>
            <person name="Kumagai M."/>
            <person name="Kanamori H."/>
            <person name="Takamatsu D."/>
        </authorList>
    </citation>
    <scope>NUCLEOTIDE SEQUENCE</scope>
    <source>
        <strain evidence="16">J27TS8</strain>
    </source>
</reference>
<dbReference type="EC" id="2.7.1.26" evidence="14"/>
<protein>
    <recommendedName>
        <fullName evidence="14">Riboflavin biosynthesis protein</fullName>
    </recommendedName>
    <domain>
        <recommendedName>
            <fullName evidence="14">Riboflavin kinase</fullName>
            <ecNumber evidence="14">2.7.1.26</ecNumber>
        </recommendedName>
        <alternativeName>
            <fullName evidence="14">Flavokinase</fullName>
        </alternativeName>
    </domain>
    <domain>
        <recommendedName>
            <fullName evidence="14">FMN adenylyltransferase</fullName>
            <ecNumber evidence="14">2.7.7.2</ecNumber>
        </recommendedName>
        <alternativeName>
            <fullName evidence="14">FAD pyrophosphorylase</fullName>
        </alternativeName>
        <alternativeName>
            <fullName evidence="14">FAD synthase</fullName>
        </alternativeName>
    </domain>
</protein>
<sequence length="316" mass="36019">MKIIEVETLPPDDSQPLVLMIGKFDGIHKGHQKILETAQLYKQKEEILAVMSFSEHPLWILTGDVAYKEKLTPEPEKIRFLQEFGVKRYYRIPFIKEYANLSAKTFILEHIARLNVKRIIVGEGFVFGKGREGGTKELSTYCRKLNIQVIVVPLETENGAKMSSSLIRAFIRKGKIKEANAQLYRPFTIIGTVINGQALGRKLGFPTANMELTDTYVLPKPGIYVGRATVDAYSKKWNVLISAGYRPTVNGDHYLIEVHFLNFNDDLYGRKIAVSFLHYLREEIKFQGLDPLIEQMKKDKLEAGKILPLINHNNVP</sequence>
<dbReference type="PANTHER" id="PTHR22749:SF6">
    <property type="entry name" value="RIBOFLAVIN KINASE"/>
    <property type="match status" value="1"/>
</dbReference>
<dbReference type="Gene3D" id="3.40.50.620">
    <property type="entry name" value="HUPs"/>
    <property type="match status" value="1"/>
</dbReference>
<evidence type="ECO:0000256" key="13">
    <source>
        <dbReference type="ARBA" id="ARBA00049494"/>
    </source>
</evidence>
<evidence type="ECO:0000256" key="8">
    <source>
        <dbReference type="ARBA" id="ARBA00022777"/>
    </source>
</evidence>
<keyword evidence="11" id="KW-0511">Multifunctional enzyme</keyword>
<comment type="catalytic activity">
    <reaction evidence="13 14">
        <text>FMN + ATP + H(+) = FAD + diphosphate</text>
        <dbReference type="Rhea" id="RHEA:17237"/>
        <dbReference type="ChEBI" id="CHEBI:15378"/>
        <dbReference type="ChEBI" id="CHEBI:30616"/>
        <dbReference type="ChEBI" id="CHEBI:33019"/>
        <dbReference type="ChEBI" id="CHEBI:57692"/>
        <dbReference type="ChEBI" id="CHEBI:58210"/>
        <dbReference type="EC" id="2.7.7.2"/>
    </reaction>
</comment>
<evidence type="ECO:0000256" key="7">
    <source>
        <dbReference type="ARBA" id="ARBA00022741"/>
    </source>
</evidence>
<evidence type="ECO:0000256" key="9">
    <source>
        <dbReference type="ARBA" id="ARBA00022827"/>
    </source>
</evidence>
<dbReference type="InterPro" id="IPR014729">
    <property type="entry name" value="Rossmann-like_a/b/a_fold"/>
</dbReference>
<evidence type="ECO:0000256" key="14">
    <source>
        <dbReference type="PIRNR" id="PIRNR004491"/>
    </source>
</evidence>
<evidence type="ECO:0000313" key="16">
    <source>
        <dbReference type="EMBL" id="GIN61222.1"/>
    </source>
</evidence>
<keyword evidence="9 14" id="KW-0274">FAD</keyword>
<dbReference type="Gene3D" id="2.40.30.30">
    <property type="entry name" value="Riboflavin kinase-like"/>
    <property type="match status" value="1"/>
</dbReference>
<evidence type="ECO:0000256" key="5">
    <source>
        <dbReference type="ARBA" id="ARBA00022679"/>
    </source>
</evidence>
<evidence type="ECO:0000256" key="12">
    <source>
        <dbReference type="ARBA" id="ARBA00047880"/>
    </source>
</evidence>
<dbReference type="Pfam" id="PF01687">
    <property type="entry name" value="Flavokinase"/>
    <property type="match status" value="1"/>
</dbReference>
<dbReference type="GO" id="GO:0008531">
    <property type="term" value="F:riboflavin kinase activity"/>
    <property type="evidence" value="ECO:0007669"/>
    <property type="project" value="UniProtKB-UniRule"/>
</dbReference>
<dbReference type="InterPro" id="IPR015865">
    <property type="entry name" value="Riboflavin_kinase_bac/euk"/>
</dbReference>
<dbReference type="InterPro" id="IPR023468">
    <property type="entry name" value="Riboflavin_kinase"/>
</dbReference>
<dbReference type="InterPro" id="IPR002606">
    <property type="entry name" value="Riboflavin_kinase_bac"/>
</dbReference>
<organism evidence="16 17">
    <name type="scientific">Robertmurraya siralis</name>
    <dbReference type="NCBI Taxonomy" id="77777"/>
    <lineage>
        <taxon>Bacteria</taxon>
        <taxon>Bacillati</taxon>
        <taxon>Bacillota</taxon>
        <taxon>Bacilli</taxon>
        <taxon>Bacillales</taxon>
        <taxon>Bacillaceae</taxon>
        <taxon>Robertmurraya</taxon>
    </lineage>
</organism>
<proteinExistence type="inferred from homology"/>
<dbReference type="EMBL" id="BORC01000002">
    <property type="protein sequence ID" value="GIN61222.1"/>
    <property type="molecule type" value="Genomic_DNA"/>
</dbReference>
<dbReference type="RefSeq" id="WP_212933384.1">
    <property type="nucleotide sequence ID" value="NZ_BORC01000002.1"/>
</dbReference>
<dbReference type="InterPro" id="IPR015864">
    <property type="entry name" value="FAD_synthase"/>
</dbReference>
<dbReference type="GO" id="GO:0003919">
    <property type="term" value="F:FMN adenylyltransferase activity"/>
    <property type="evidence" value="ECO:0007669"/>
    <property type="project" value="UniProtKB-UniRule"/>
</dbReference>
<comment type="catalytic activity">
    <reaction evidence="12 14">
        <text>riboflavin + ATP = FMN + ADP + H(+)</text>
        <dbReference type="Rhea" id="RHEA:14357"/>
        <dbReference type="ChEBI" id="CHEBI:15378"/>
        <dbReference type="ChEBI" id="CHEBI:30616"/>
        <dbReference type="ChEBI" id="CHEBI:57986"/>
        <dbReference type="ChEBI" id="CHEBI:58210"/>
        <dbReference type="ChEBI" id="CHEBI:456216"/>
        <dbReference type="EC" id="2.7.1.26"/>
    </reaction>
</comment>
<dbReference type="SUPFAM" id="SSF82114">
    <property type="entry name" value="Riboflavin kinase-like"/>
    <property type="match status" value="1"/>
</dbReference>
<evidence type="ECO:0000256" key="10">
    <source>
        <dbReference type="ARBA" id="ARBA00022840"/>
    </source>
</evidence>
<keyword evidence="5 14" id="KW-0808">Transferase</keyword>
<dbReference type="GO" id="GO:0009398">
    <property type="term" value="P:FMN biosynthetic process"/>
    <property type="evidence" value="ECO:0007669"/>
    <property type="project" value="UniProtKB-UniRule"/>
</dbReference>
<gene>
    <name evidence="16" type="primary">ribC</name>
    <name evidence="16" type="ORF">J27TS8_12150</name>
</gene>
<evidence type="ECO:0000256" key="2">
    <source>
        <dbReference type="ARBA" id="ARBA00005201"/>
    </source>
</evidence>
<evidence type="ECO:0000256" key="4">
    <source>
        <dbReference type="ARBA" id="ARBA00022643"/>
    </source>
</evidence>
<dbReference type="InterPro" id="IPR023465">
    <property type="entry name" value="Riboflavin_kinase_dom_sf"/>
</dbReference>
<comment type="caution">
    <text evidence="16">The sequence shown here is derived from an EMBL/GenBank/DDBJ whole genome shotgun (WGS) entry which is preliminary data.</text>
</comment>
<keyword evidence="8 14" id="KW-0418">Kinase</keyword>
<name>A0A920BTF7_9BACI</name>
<accession>A0A920BTF7</accession>
<dbReference type="GO" id="GO:0006747">
    <property type="term" value="P:FAD biosynthetic process"/>
    <property type="evidence" value="ECO:0007669"/>
    <property type="project" value="UniProtKB-UniRule"/>
</dbReference>
<feature type="domain" description="Riboflavin kinase" evidence="15">
    <location>
        <begin position="182"/>
        <end position="308"/>
    </location>
</feature>
<keyword evidence="7 14" id="KW-0547">Nucleotide-binding</keyword>
<keyword evidence="6 14" id="KW-0548">Nucleotidyltransferase</keyword>
<dbReference type="Pfam" id="PF06574">
    <property type="entry name" value="FAD_syn"/>
    <property type="match status" value="1"/>
</dbReference>
<dbReference type="AlphaFoldDB" id="A0A920BTF7"/>